<feature type="domain" description="SnoaL-like" evidence="1">
    <location>
        <begin position="53"/>
        <end position="168"/>
    </location>
</feature>
<accession>A0A2W1JIL4</accession>
<evidence type="ECO:0000313" key="2">
    <source>
        <dbReference type="EMBL" id="PZD73319.1"/>
    </source>
</evidence>
<keyword evidence="3" id="KW-1185">Reference proteome</keyword>
<dbReference type="Gene3D" id="3.10.450.50">
    <property type="match status" value="1"/>
</dbReference>
<proteinExistence type="predicted"/>
<reference evidence="2 3" key="1">
    <citation type="journal article" date="2018" name="Sci. Rep.">
        <title>A novel species of the marine cyanobacterium Acaryochloris with a unique pigment content and lifestyle.</title>
        <authorList>
            <person name="Partensky F."/>
            <person name="Six C."/>
            <person name="Ratin M."/>
            <person name="Garczarek L."/>
            <person name="Vaulot D."/>
            <person name="Probert I."/>
            <person name="Calteau A."/>
            <person name="Gourvil P."/>
            <person name="Marie D."/>
            <person name="Grebert T."/>
            <person name="Bouchier C."/>
            <person name="Le Panse S."/>
            <person name="Gachenot M."/>
            <person name="Rodriguez F."/>
            <person name="Garrido J.L."/>
        </authorList>
    </citation>
    <scope>NUCLEOTIDE SEQUENCE [LARGE SCALE GENOMIC DNA]</scope>
    <source>
        <strain evidence="2 3">RCC1774</strain>
    </source>
</reference>
<sequence length="178" mass="19790">MKKHWMNVLVSAAIATGAVAIIPTTISDFGALAIPGQTAAAKDEEATIRQLTQQWFELWSPGKDPMDWGAMGELFAQDPGELLVFDDAGGKVVVLQSWKDYRTTWEPFMEQFTDWQVKPEGEVRVIVEGDLATTMFTLAGGGIDQDGKAITFRQRGTHVWQRVGDRWAIVHEHLTTDS</sequence>
<comment type="caution">
    <text evidence="2">The sequence shown here is derived from an EMBL/GenBank/DDBJ whole genome shotgun (WGS) entry which is preliminary data.</text>
</comment>
<dbReference type="OrthoDB" id="9795306at2"/>
<evidence type="ECO:0000313" key="3">
    <source>
        <dbReference type="Proteomes" id="UP000248857"/>
    </source>
</evidence>
<dbReference type="RefSeq" id="WP_158535083.1">
    <property type="nucleotide sequence ID" value="NZ_CAWNWM010000006.1"/>
</dbReference>
<dbReference type="SUPFAM" id="SSF54427">
    <property type="entry name" value="NTF2-like"/>
    <property type="match status" value="1"/>
</dbReference>
<dbReference type="EMBL" id="PQWO01000006">
    <property type="protein sequence ID" value="PZD73319.1"/>
    <property type="molecule type" value="Genomic_DNA"/>
</dbReference>
<dbReference type="InterPro" id="IPR032710">
    <property type="entry name" value="NTF2-like_dom_sf"/>
</dbReference>
<gene>
    <name evidence="2" type="ORF">C1752_02389</name>
</gene>
<protein>
    <recommendedName>
        <fullName evidence="1">SnoaL-like domain-containing protein</fullName>
    </recommendedName>
</protein>
<dbReference type="Pfam" id="PF12680">
    <property type="entry name" value="SnoaL_2"/>
    <property type="match status" value="1"/>
</dbReference>
<dbReference type="Proteomes" id="UP000248857">
    <property type="component" value="Unassembled WGS sequence"/>
</dbReference>
<organism evidence="2 3">
    <name type="scientific">Acaryochloris thomasi RCC1774</name>
    <dbReference type="NCBI Taxonomy" id="1764569"/>
    <lineage>
        <taxon>Bacteria</taxon>
        <taxon>Bacillati</taxon>
        <taxon>Cyanobacteriota</taxon>
        <taxon>Cyanophyceae</taxon>
        <taxon>Acaryochloridales</taxon>
        <taxon>Acaryochloridaceae</taxon>
        <taxon>Acaryochloris</taxon>
        <taxon>Acaryochloris thomasi</taxon>
    </lineage>
</organism>
<name>A0A2W1JIL4_9CYAN</name>
<dbReference type="InterPro" id="IPR037401">
    <property type="entry name" value="SnoaL-like"/>
</dbReference>
<evidence type="ECO:0000259" key="1">
    <source>
        <dbReference type="Pfam" id="PF12680"/>
    </source>
</evidence>
<dbReference type="AlphaFoldDB" id="A0A2W1JIL4"/>